<dbReference type="Proteomes" id="UP000545507">
    <property type="component" value="Unassembled WGS sequence"/>
</dbReference>
<dbReference type="EMBL" id="VYGV01000006">
    <property type="protein sequence ID" value="NWF44506.1"/>
    <property type="molecule type" value="Genomic_DNA"/>
</dbReference>
<protein>
    <submittedName>
        <fullName evidence="3">DUF4157 domain-containing protein</fullName>
    </submittedName>
</protein>
<sequence>MGATSDRLEQEADRAADQALASPPHAATAPAAPRLQREATHANGETSSAPASVERTLARPGMPMAPALLHGMEQRLGHDFSRVRIHTDGEAQQSAHDVSARAYTVGEHIAFNAGQFAPDTRQGQRLIAHELAHVVQQGAAAPWVQRELDIEDFDADGFDLPTLQTYLAQHGPGKIEDNMNSDDKARAIVALWRKGTLTLDAAQKILLIQEMQSGFTGNDDERAILTLLLNSSPADIATIFAPKGGIDPDNLDGDFHGAEEDALRAFYDKTFEGGRKAALGGSRALRPAKADEPAVDAPAQADAEVQGPPRQDYVFIMGDVKKDAFYREANRYFRAHRPRATFVTDKRSLAAVLDHIAGEITDPIGNLYLVSHANEDGTLSFALDGDDKDKKLNVTELRKALHPASGVSALTRVGKQIDAHTVVRIKGCDIGRTKEMLELLDEAFGGAGTVTAPTHEQVYGTDPELAQRADAAFRSEVEAKYPEPPPVDKTLKGKALKDARAARTKAVAERKAAIKAELKERDDERKQKVQEALTYEAFSGPMFQRLGEQLYTADELLPELKRLYGHLSEARHKALAKKLVAKDPRSNAVALADGTYKQKGQRVYRRVIPRTFVEPADGQEFLAAFRAARGKVPKGFVPGTLSSRASTGEDGEPTRTYRLDGDLPKGATQYFELSSAVVPSDAAFEQTARATLNNPDRYRWDTTRSHNAKKGTTTIKATATRVVAYLHHESLDVSAHEHFNRAEGDSDFFAQSTFKPPPPPK</sequence>
<proteinExistence type="predicted"/>
<evidence type="ECO:0000256" key="1">
    <source>
        <dbReference type="SAM" id="MobiDB-lite"/>
    </source>
</evidence>
<evidence type="ECO:0000313" key="4">
    <source>
        <dbReference type="Proteomes" id="UP000545507"/>
    </source>
</evidence>
<reference evidence="3 4" key="1">
    <citation type="submission" date="2019-09" db="EMBL/GenBank/DDBJ databases">
        <title>Hydrogenophaga aromatica sp. nov., isolated from a para-xylene-degrading enrichment culture.</title>
        <authorList>
            <person name="Tancsics A."/>
            <person name="Banerjee S."/>
        </authorList>
    </citation>
    <scope>NUCLEOTIDE SEQUENCE [LARGE SCALE GENOMIC DNA]</scope>
    <source>
        <strain evidence="3 4">D2P1</strain>
    </source>
</reference>
<feature type="region of interest" description="Disordered" evidence="1">
    <location>
        <begin position="1"/>
        <end position="57"/>
    </location>
</feature>
<evidence type="ECO:0000259" key="2">
    <source>
        <dbReference type="Pfam" id="PF13699"/>
    </source>
</evidence>
<comment type="caution">
    <text evidence="3">The sequence shown here is derived from an EMBL/GenBank/DDBJ whole genome shotgun (WGS) entry which is preliminary data.</text>
</comment>
<accession>A0A7Y8KWQ7</accession>
<feature type="domain" description="eCIS core" evidence="2">
    <location>
        <begin position="64"/>
        <end position="139"/>
    </location>
</feature>
<keyword evidence="4" id="KW-1185">Reference proteome</keyword>
<organism evidence="3 4">
    <name type="scientific">Hydrogenophaga aromaticivorans</name>
    <dbReference type="NCBI Taxonomy" id="2610898"/>
    <lineage>
        <taxon>Bacteria</taxon>
        <taxon>Pseudomonadati</taxon>
        <taxon>Pseudomonadota</taxon>
        <taxon>Betaproteobacteria</taxon>
        <taxon>Burkholderiales</taxon>
        <taxon>Comamonadaceae</taxon>
        <taxon>Hydrogenophaga</taxon>
    </lineage>
</organism>
<name>A0A7Y8KWQ7_9BURK</name>
<evidence type="ECO:0000313" key="3">
    <source>
        <dbReference type="EMBL" id="NWF44506.1"/>
    </source>
</evidence>
<feature type="compositionally biased region" description="Low complexity" evidence="1">
    <location>
        <begin position="19"/>
        <end position="33"/>
    </location>
</feature>
<feature type="compositionally biased region" description="Basic and acidic residues" evidence="1">
    <location>
        <begin position="1"/>
        <end position="16"/>
    </location>
</feature>
<dbReference type="InterPro" id="IPR025295">
    <property type="entry name" value="eCIS_core_dom"/>
</dbReference>
<dbReference type="AlphaFoldDB" id="A0A7Y8KWQ7"/>
<gene>
    <name evidence="3" type="ORF">F3K02_04460</name>
</gene>
<dbReference type="Pfam" id="PF13699">
    <property type="entry name" value="eCIS_core"/>
    <property type="match status" value="1"/>
</dbReference>